<evidence type="ECO:0000313" key="2">
    <source>
        <dbReference type="EMBL" id="CAH2217138.1"/>
    </source>
</evidence>
<evidence type="ECO:0000313" key="3">
    <source>
        <dbReference type="Proteomes" id="UP000838756"/>
    </source>
</evidence>
<reference evidence="2" key="1">
    <citation type="submission" date="2022-03" db="EMBL/GenBank/DDBJ databases">
        <authorList>
            <person name="Lindestad O."/>
        </authorList>
    </citation>
    <scope>NUCLEOTIDE SEQUENCE</scope>
</reference>
<organism evidence="2 3">
    <name type="scientific">Pararge aegeria aegeria</name>
    <dbReference type="NCBI Taxonomy" id="348720"/>
    <lineage>
        <taxon>Eukaryota</taxon>
        <taxon>Metazoa</taxon>
        <taxon>Ecdysozoa</taxon>
        <taxon>Arthropoda</taxon>
        <taxon>Hexapoda</taxon>
        <taxon>Insecta</taxon>
        <taxon>Pterygota</taxon>
        <taxon>Neoptera</taxon>
        <taxon>Endopterygota</taxon>
        <taxon>Lepidoptera</taxon>
        <taxon>Glossata</taxon>
        <taxon>Ditrysia</taxon>
        <taxon>Papilionoidea</taxon>
        <taxon>Nymphalidae</taxon>
        <taxon>Satyrinae</taxon>
        <taxon>Satyrini</taxon>
        <taxon>Parargina</taxon>
        <taxon>Pararge</taxon>
    </lineage>
</organism>
<feature type="non-terminal residue" evidence="2">
    <location>
        <position position="1"/>
    </location>
</feature>
<keyword evidence="3" id="KW-1185">Reference proteome</keyword>
<feature type="compositionally biased region" description="Low complexity" evidence="1">
    <location>
        <begin position="39"/>
        <end position="50"/>
    </location>
</feature>
<comment type="caution">
    <text evidence="2">The sequence shown here is derived from an EMBL/GenBank/DDBJ whole genome shotgun (WGS) entry which is preliminary data.</text>
</comment>
<proteinExistence type="predicted"/>
<gene>
    <name evidence="2" type="primary">jg16549</name>
    <name evidence="2" type="ORF">PAEG_LOCUS5056</name>
</gene>
<feature type="region of interest" description="Disordered" evidence="1">
    <location>
        <begin position="39"/>
        <end position="63"/>
    </location>
</feature>
<name>A0A8S4QP61_9NEOP</name>
<evidence type="ECO:0000256" key="1">
    <source>
        <dbReference type="SAM" id="MobiDB-lite"/>
    </source>
</evidence>
<dbReference type="EMBL" id="CAKXAJ010017758">
    <property type="protein sequence ID" value="CAH2217138.1"/>
    <property type="molecule type" value="Genomic_DNA"/>
</dbReference>
<dbReference type="AlphaFoldDB" id="A0A8S4QP61"/>
<sequence length="63" mass="6400">MIILKQHVFQLVMLSLEALGRFGGKSPFFPGVEEAGVASAAGAGSPSGPADQTQDVVSRLSAA</sequence>
<dbReference type="Proteomes" id="UP000838756">
    <property type="component" value="Unassembled WGS sequence"/>
</dbReference>
<protein>
    <submittedName>
        <fullName evidence="2">Jg16549 protein</fullName>
    </submittedName>
</protein>
<accession>A0A8S4QP61</accession>